<dbReference type="Pfam" id="PF01483">
    <property type="entry name" value="P_proprotein"/>
    <property type="match status" value="1"/>
</dbReference>
<dbReference type="EMBL" id="MTBC01000002">
    <property type="protein sequence ID" value="OQD43616.1"/>
    <property type="molecule type" value="Genomic_DNA"/>
</dbReference>
<dbReference type="InterPro" id="IPR008979">
    <property type="entry name" value="Galactose-bd-like_sf"/>
</dbReference>
<evidence type="ECO:0000313" key="6">
    <source>
        <dbReference type="Proteomes" id="UP000191680"/>
    </source>
</evidence>
<feature type="domain" description="P/Homo B" evidence="4">
    <location>
        <begin position="809"/>
        <end position="978"/>
    </location>
</feature>
<accession>A0A1V6LUD9</accession>
<proteinExistence type="predicted"/>
<gene>
    <name evidence="5" type="ORF">BUL40_03100</name>
</gene>
<dbReference type="Proteomes" id="UP000191680">
    <property type="component" value="Unassembled WGS sequence"/>
</dbReference>
<dbReference type="InterPro" id="IPR024079">
    <property type="entry name" value="MetalloPept_cat_dom_sf"/>
</dbReference>
<comment type="caution">
    <text evidence="5">The sequence shown here is derived from an EMBL/GenBank/DDBJ whole genome shotgun (WGS) entry which is preliminary data.</text>
</comment>
<dbReference type="SUPFAM" id="SSF49785">
    <property type="entry name" value="Galactose-binding domain-like"/>
    <property type="match status" value="1"/>
</dbReference>
<evidence type="ECO:0000259" key="4">
    <source>
        <dbReference type="PROSITE" id="PS51829"/>
    </source>
</evidence>
<dbReference type="Pfam" id="PF13583">
    <property type="entry name" value="Reprolysin_4"/>
    <property type="match status" value="1"/>
</dbReference>
<dbReference type="InterPro" id="IPR013783">
    <property type="entry name" value="Ig-like_fold"/>
</dbReference>
<organism evidence="5 6">
    <name type="scientific">Croceivirga radicis</name>
    <dbReference type="NCBI Taxonomy" id="1929488"/>
    <lineage>
        <taxon>Bacteria</taxon>
        <taxon>Pseudomonadati</taxon>
        <taxon>Bacteroidota</taxon>
        <taxon>Flavobacteriia</taxon>
        <taxon>Flavobacteriales</taxon>
        <taxon>Flavobacteriaceae</taxon>
        <taxon>Croceivirga</taxon>
    </lineage>
</organism>
<keyword evidence="3" id="KW-0378">Hydrolase</keyword>
<keyword evidence="6" id="KW-1185">Reference proteome</keyword>
<dbReference type="InterPro" id="IPR026444">
    <property type="entry name" value="Secre_tail"/>
</dbReference>
<reference evidence="5 6" key="1">
    <citation type="submission" date="2016-12" db="EMBL/GenBank/DDBJ databases">
        <authorList>
            <person name="Song W.-J."/>
            <person name="Kurnit D.M."/>
        </authorList>
    </citation>
    <scope>NUCLEOTIDE SEQUENCE [LARGE SCALE GENOMIC DNA]</scope>
    <source>
        <strain evidence="5 6">HSG9</strain>
    </source>
</reference>
<keyword evidence="2" id="KW-0732">Signal</keyword>
<dbReference type="InterPro" id="IPR036116">
    <property type="entry name" value="FN3_sf"/>
</dbReference>
<evidence type="ECO:0000256" key="1">
    <source>
        <dbReference type="ARBA" id="ARBA00022670"/>
    </source>
</evidence>
<evidence type="ECO:0000313" key="5">
    <source>
        <dbReference type="EMBL" id="OQD43616.1"/>
    </source>
</evidence>
<keyword evidence="1" id="KW-0645">Protease</keyword>
<dbReference type="AlphaFoldDB" id="A0A1V6LUD9"/>
<dbReference type="RefSeq" id="WP_176465440.1">
    <property type="nucleotide sequence ID" value="NZ_MTBC01000002.1"/>
</dbReference>
<dbReference type="SUPFAM" id="SSF55486">
    <property type="entry name" value="Metalloproteases ('zincins'), catalytic domain"/>
    <property type="match status" value="1"/>
</dbReference>
<evidence type="ECO:0000256" key="2">
    <source>
        <dbReference type="ARBA" id="ARBA00022729"/>
    </source>
</evidence>
<dbReference type="Gene3D" id="2.60.40.10">
    <property type="entry name" value="Immunoglobulins"/>
    <property type="match status" value="1"/>
</dbReference>
<dbReference type="GO" id="GO:0006508">
    <property type="term" value="P:proteolysis"/>
    <property type="evidence" value="ECO:0007669"/>
    <property type="project" value="UniProtKB-KW"/>
</dbReference>
<dbReference type="PROSITE" id="PS51829">
    <property type="entry name" value="P_HOMO_B"/>
    <property type="match status" value="1"/>
</dbReference>
<dbReference type="SUPFAM" id="SSF49265">
    <property type="entry name" value="Fibronectin type III"/>
    <property type="match status" value="1"/>
</dbReference>
<dbReference type="InterPro" id="IPR002884">
    <property type="entry name" value="P_dom"/>
</dbReference>
<protein>
    <recommendedName>
        <fullName evidence="4">P/Homo B domain-containing protein</fullName>
    </recommendedName>
</protein>
<dbReference type="GO" id="GO:0004252">
    <property type="term" value="F:serine-type endopeptidase activity"/>
    <property type="evidence" value="ECO:0007669"/>
    <property type="project" value="InterPro"/>
</dbReference>
<dbReference type="Gene3D" id="2.60.120.260">
    <property type="entry name" value="Galactose-binding domain-like"/>
    <property type="match status" value="1"/>
</dbReference>
<dbReference type="GO" id="GO:0008237">
    <property type="term" value="F:metallopeptidase activity"/>
    <property type="evidence" value="ECO:0007669"/>
    <property type="project" value="InterPro"/>
</dbReference>
<name>A0A1V6LUD9_9FLAO</name>
<sequence length="1250" mass="135042">MRAKLHLVLSISIFFIVFSGWSQDNYWKPAANQSVVHTGKLLVKTQNYTLNAQKFGAVLKEANNKRQLVYLPIAGLGTKSFMVKEASVLHPSLAAQFPEIKSYQAVSADKKYTAKISFTPKGADITIRDNSSGKTQIVALDKNTGTYKSYERNLVPKAFGAFVCKTPESSPKQSAYQDIPRNLVQDQTLRKFRIAVSATGEYTDHHGGTVADALAAINATITRVNTVFERDLAITLEVIPNTTDVIYTNADTDPYNGSLNAEVQETLTTIIGSENYDVGHLFHDANPSGNAGSIGAVCNDSRKGSAFSASFEPEGDRFDLDYVAHELGHQFGANHTWSFESEGTGVQVEPASGTTIMAYAGIVEGDNVAAFGSDYFHHASIAQITNFVAGLSCQQTVSISNTAPTIAAQENYIIPRNTPFKLESTATDAEVDNLTYAWEQIDNGVVTTQSFGPENTSGANFRSVAPSANNYRYFPRITRILAGQLTQTLPTVDSVWETLSSVERDLNFAVTVRDNNPLGGQVATDSVNVKVVNTPSAFEVVSQRTRVVYNAGSVQEVRWQVAETNLAPINTEFVDIFLSTDGGFNFDLVLAENLPNTGVAKVQLPSTNTEMARIMVKGKGNIFFSVNTANFTIASSPIVLKTEQLTYEVCKPSTLTIPFILELNDGFAETVNFSADLPSGITAVFTPDNSNVDGTSVTVELNIISSIPVGIYDVELIGTASSNATSVPLSLNVLDDALDDITPESPADGAINIGLEPILTWADNDNHSFYEVEIATDNAFANVVYTRTVNTNSVNVERLSAETTYYWRVRPNNSCAAGTFNSGSSFTTTVVNCDAFDAPWLPLDISPETASVVESKITFFQDAPIADLNVNLELSHTYLEDLIISLTSPAGTKVFLVSKNCGNLNNIVATFDDDGETLVCGNNPAVSGIVKPLGTLASFNGESLLGEWVLRIEDTASSDGGQLEAFSIDACIEGIFRPDEDGDGVFDDGDDLCLGTPKGALVDANGCAINTFEASNFSIEINSESCRSNEDGSINVVVQNTSLLYTATLSGNSGETQLEFTENVVFSNLSSGTYQLCLTATDGVLNYRETCFDVVISEPQSLEILNQTLTEEGFLSLALSGSEFYNIEIDGVTYQTQEHIFEKQLGVGVHNLKVSSSLACQGVYERILVVAGNPTLMENPVVNTARILLDWPEDTVHVRVFGMDGSLLWSGKQTVAANQFQVPVSNLASGFYLLQIQGEVKTETIKLIKR</sequence>
<dbReference type="Gene3D" id="3.40.390.10">
    <property type="entry name" value="Collagenase (Catalytic Domain)"/>
    <property type="match status" value="1"/>
</dbReference>
<dbReference type="NCBIfam" id="TIGR04183">
    <property type="entry name" value="Por_Secre_tail"/>
    <property type="match status" value="1"/>
</dbReference>
<evidence type="ECO:0000256" key="3">
    <source>
        <dbReference type="ARBA" id="ARBA00022801"/>
    </source>
</evidence>